<name>A0AAN6YY03_9PEZI</name>
<dbReference type="RefSeq" id="XP_064674504.1">
    <property type="nucleotide sequence ID" value="XM_064818958.1"/>
</dbReference>
<dbReference type="EMBL" id="MU853332">
    <property type="protein sequence ID" value="KAK4116934.1"/>
    <property type="molecule type" value="Genomic_DNA"/>
</dbReference>
<dbReference type="Proteomes" id="UP001302812">
    <property type="component" value="Unassembled WGS sequence"/>
</dbReference>
<proteinExistence type="predicted"/>
<organism evidence="1 2">
    <name type="scientific">Canariomyces notabilis</name>
    <dbReference type="NCBI Taxonomy" id="2074819"/>
    <lineage>
        <taxon>Eukaryota</taxon>
        <taxon>Fungi</taxon>
        <taxon>Dikarya</taxon>
        <taxon>Ascomycota</taxon>
        <taxon>Pezizomycotina</taxon>
        <taxon>Sordariomycetes</taxon>
        <taxon>Sordariomycetidae</taxon>
        <taxon>Sordariales</taxon>
        <taxon>Chaetomiaceae</taxon>
        <taxon>Canariomyces</taxon>
    </lineage>
</organism>
<sequence>MTANILTRQCRIWGGLIALIEAVPGRKSATYRVMSGLFFELARSLAMLSHRQSH</sequence>
<dbReference type="AlphaFoldDB" id="A0AAN6YY03"/>
<reference evidence="1" key="2">
    <citation type="submission" date="2023-05" db="EMBL/GenBank/DDBJ databases">
        <authorList>
            <consortium name="Lawrence Berkeley National Laboratory"/>
            <person name="Steindorff A."/>
            <person name="Hensen N."/>
            <person name="Bonometti L."/>
            <person name="Westerberg I."/>
            <person name="Brannstrom I.O."/>
            <person name="Guillou S."/>
            <person name="Cros-Aarteil S."/>
            <person name="Calhoun S."/>
            <person name="Haridas S."/>
            <person name="Kuo A."/>
            <person name="Mondo S."/>
            <person name="Pangilinan J."/>
            <person name="Riley R."/>
            <person name="Labutti K."/>
            <person name="Andreopoulos B."/>
            <person name="Lipzen A."/>
            <person name="Chen C."/>
            <person name="Yanf M."/>
            <person name="Daum C."/>
            <person name="Ng V."/>
            <person name="Clum A."/>
            <person name="Ohm R."/>
            <person name="Martin F."/>
            <person name="Silar P."/>
            <person name="Natvig D."/>
            <person name="Lalanne C."/>
            <person name="Gautier V."/>
            <person name="Ament-Velasquez S.L."/>
            <person name="Kruys A."/>
            <person name="Hutchinson M.I."/>
            <person name="Powell A.J."/>
            <person name="Barry K."/>
            <person name="Miller A.N."/>
            <person name="Grigoriev I.V."/>
            <person name="Debuchy R."/>
            <person name="Gladieux P."/>
            <person name="Thoren M.H."/>
            <person name="Johannesson H."/>
        </authorList>
    </citation>
    <scope>NUCLEOTIDE SEQUENCE</scope>
    <source>
        <strain evidence="1">CBS 508.74</strain>
    </source>
</reference>
<evidence type="ECO:0000313" key="1">
    <source>
        <dbReference type="EMBL" id="KAK4116934.1"/>
    </source>
</evidence>
<comment type="caution">
    <text evidence="1">The sequence shown here is derived from an EMBL/GenBank/DDBJ whole genome shotgun (WGS) entry which is preliminary data.</text>
</comment>
<gene>
    <name evidence="1" type="ORF">N656DRAFT_840687</name>
</gene>
<reference evidence="1" key="1">
    <citation type="journal article" date="2023" name="Mol. Phylogenet. Evol.">
        <title>Genome-scale phylogeny and comparative genomics of the fungal order Sordariales.</title>
        <authorList>
            <person name="Hensen N."/>
            <person name="Bonometti L."/>
            <person name="Westerberg I."/>
            <person name="Brannstrom I.O."/>
            <person name="Guillou S."/>
            <person name="Cros-Aarteil S."/>
            <person name="Calhoun S."/>
            <person name="Haridas S."/>
            <person name="Kuo A."/>
            <person name="Mondo S."/>
            <person name="Pangilinan J."/>
            <person name="Riley R."/>
            <person name="LaButti K."/>
            <person name="Andreopoulos B."/>
            <person name="Lipzen A."/>
            <person name="Chen C."/>
            <person name="Yan M."/>
            <person name="Daum C."/>
            <person name="Ng V."/>
            <person name="Clum A."/>
            <person name="Steindorff A."/>
            <person name="Ohm R.A."/>
            <person name="Martin F."/>
            <person name="Silar P."/>
            <person name="Natvig D.O."/>
            <person name="Lalanne C."/>
            <person name="Gautier V."/>
            <person name="Ament-Velasquez S.L."/>
            <person name="Kruys A."/>
            <person name="Hutchinson M.I."/>
            <person name="Powell A.J."/>
            <person name="Barry K."/>
            <person name="Miller A.N."/>
            <person name="Grigoriev I.V."/>
            <person name="Debuchy R."/>
            <person name="Gladieux P."/>
            <person name="Hiltunen Thoren M."/>
            <person name="Johannesson H."/>
        </authorList>
    </citation>
    <scope>NUCLEOTIDE SEQUENCE</scope>
    <source>
        <strain evidence="1">CBS 508.74</strain>
    </source>
</reference>
<evidence type="ECO:0000313" key="2">
    <source>
        <dbReference type="Proteomes" id="UP001302812"/>
    </source>
</evidence>
<dbReference type="GeneID" id="89943084"/>
<protein>
    <submittedName>
        <fullName evidence="1">Uncharacterized protein</fullName>
    </submittedName>
</protein>
<keyword evidence="2" id="KW-1185">Reference proteome</keyword>
<accession>A0AAN6YY03</accession>